<dbReference type="InterPro" id="IPR029045">
    <property type="entry name" value="ClpP/crotonase-like_dom_sf"/>
</dbReference>
<dbReference type="PROSITE" id="PS50980">
    <property type="entry name" value="COA_CT_NTER"/>
    <property type="match status" value="1"/>
</dbReference>
<dbReference type="InterPro" id="IPR051047">
    <property type="entry name" value="AccD/PCCB"/>
</dbReference>
<dbReference type="PRINTS" id="PR01070">
    <property type="entry name" value="ACCCTRFRASEB"/>
</dbReference>
<dbReference type="InterPro" id="IPR011763">
    <property type="entry name" value="COA_CT_C"/>
</dbReference>
<dbReference type="PANTHER" id="PTHR43842">
    <property type="entry name" value="PROPIONYL-COA CARBOXYLASE BETA CHAIN"/>
    <property type="match status" value="1"/>
</dbReference>
<evidence type="ECO:0000259" key="1">
    <source>
        <dbReference type="PROSITE" id="PS50980"/>
    </source>
</evidence>
<dbReference type="EMBL" id="CP002207">
    <property type="protein sequence ID" value="ADP32985.1"/>
    <property type="molecule type" value="Genomic_DNA"/>
</dbReference>
<name>A0ABN3ZA79_BACA1</name>
<evidence type="ECO:0000313" key="3">
    <source>
        <dbReference type="EMBL" id="ADP32985.1"/>
    </source>
</evidence>
<proteinExistence type="predicted"/>
<accession>A0ABN3ZA79</accession>
<feature type="domain" description="CoA carboxyltransferase C-terminal" evidence="2">
    <location>
        <begin position="255"/>
        <end position="502"/>
    </location>
</feature>
<gene>
    <name evidence="3" type="ordered locus">BATR1942_10270</name>
</gene>
<reference evidence="3 4" key="1">
    <citation type="journal article" date="2011" name="Front. Microbiol.">
        <title>Genomic signatures of strain selection and enhancement in Bacillus atrophaeus var. globigii, a historical biowarfare simulant.</title>
        <authorList>
            <person name="Gibbons H.S."/>
            <person name="Broomall S.M."/>
            <person name="McNew L.A."/>
            <person name="Daligault H."/>
            <person name="Chapman C."/>
            <person name="Bruce D."/>
            <person name="Karavis M."/>
            <person name="Krepps M."/>
            <person name="McGregor P.A."/>
            <person name="Hong C."/>
            <person name="Park K.H."/>
            <person name="Akmal A."/>
            <person name="Feldman A."/>
            <person name="Lin J.S."/>
            <person name="Chang W.E."/>
            <person name="Higgs B.W."/>
            <person name="Demirev P."/>
            <person name="Lindquist J."/>
            <person name="Liem A."/>
            <person name="Fochler E."/>
            <person name="Read T.D."/>
            <person name="Tapia R."/>
            <person name="Johnson S."/>
            <person name="Bishop-Lilly K.A."/>
            <person name="Detter C."/>
            <person name="Han C."/>
            <person name="Sozhamannan S."/>
            <person name="Rosenzweig C.N."/>
            <person name="Skowronski E.W."/>
        </authorList>
    </citation>
    <scope>NUCLEOTIDE SEQUENCE [LARGE SCALE GENOMIC DNA]</scope>
    <source>
        <strain evidence="3 4">1942</strain>
    </source>
</reference>
<keyword evidence="4" id="KW-1185">Reference proteome</keyword>
<dbReference type="Gene3D" id="3.90.226.10">
    <property type="entry name" value="2-enoyl-CoA Hydratase, Chain A, domain 1"/>
    <property type="match status" value="2"/>
</dbReference>
<organism evidence="3 4">
    <name type="scientific">Bacillus atrophaeus (strain 1942)</name>
    <dbReference type="NCBI Taxonomy" id="720555"/>
    <lineage>
        <taxon>Bacteria</taxon>
        <taxon>Bacillati</taxon>
        <taxon>Bacillota</taxon>
        <taxon>Bacilli</taxon>
        <taxon>Bacillales</taxon>
        <taxon>Bacillaceae</taxon>
        <taxon>Bacillus</taxon>
    </lineage>
</organism>
<feature type="domain" description="CoA carboxyltransferase N-terminal" evidence="1">
    <location>
        <begin position="3"/>
        <end position="256"/>
    </location>
</feature>
<evidence type="ECO:0000259" key="2">
    <source>
        <dbReference type="PROSITE" id="PS50989"/>
    </source>
</evidence>
<dbReference type="InterPro" id="IPR034733">
    <property type="entry name" value="AcCoA_carboxyl_beta"/>
</dbReference>
<dbReference type="PROSITE" id="PS50989">
    <property type="entry name" value="COA_CT_CTER"/>
    <property type="match status" value="1"/>
</dbReference>
<protein>
    <submittedName>
        <fullName evidence="3">Acyl-CoA carboxylase</fullName>
    </submittedName>
</protein>
<dbReference type="PANTHER" id="PTHR43842:SF2">
    <property type="entry name" value="PROPIONYL-COA CARBOXYLASE BETA CHAIN, MITOCHONDRIAL"/>
    <property type="match status" value="1"/>
</dbReference>
<sequence length="508" mass="55442">MDMNEHINDLHKRRLLAAEGGGMEKQNQQRKKGKLTARERISCLLDKDSFIELNPFMESRYPAHKRVFPGDGVVTGYGTIEGRPVYLFAHDFTVFGGALGETHAKKITAVMDLAAKNKAPFIGLNDSGGARIQEGVVSLDGYGHIFYRNVLYSGVIPQISVILGPCAGGAVYSPALTDFVFMAENTGQMFITGPKVIEKVTGEHIDAESLGGAGIHNAVSGNAHFSGKTEEEVLAEVRKLLSYFPHSRQSSPPAQKETARPLLNKLVPADSSKPYDIRHVIEELADRNTFFEVQPYFAKNIVIGFARLGQKAIGIVASQPKHLAGSLTIDAADKASRFIRFCDAFHIPLLTVEDVPGFLPGIQQEHGGIIRHGAKLLFAYAEATVPKVTLIVRKAYGGAYVAMNSKAIGADLVFAWPSAEIAVMGSEGAASILYEKEIKASADPEKAKRKKTAEYKKQNAGPYKAAAYGMVDDIILPEESRKRLIQAFDMLTHKTEERPKKKHGNIPL</sequence>
<dbReference type="InterPro" id="IPR011762">
    <property type="entry name" value="COA_CT_N"/>
</dbReference>
<dbReference type="Proteomes" id="UP000006867">
    <property type="component" value="Chromosome"/>
</dbReference>
<dbReference type="InterPro" id="IPR000438">
    <property type="entry name" value="Acetyl_CoA_COase_Trfase_b_su"/>
</dbReference>
<dbReference type="Pfam" id="PF01039">
    <property type="entry name" value="Carboxyl_trans"/>
    <property type="match status" value="1"/>
</dbReference>
<evidence type="ECO:0000313" key="4">
    <source>
        <dbReference type="Proteomes" id="UP000006867"/>
    </source>
</evidence>
<dbReference type="SUPFAM" id="SSF52096">
    <property type="entry name" value="ClpP/crotonase"/>
    <property type="match status" value="2"/>
</dbReference>